<sequence length="204" mass="22748">MPPEPPNNDQDLEAGHELAELQPVGHSHPNSDSSITLEGAQDPEEDPPQEPPQDHPEDHSEDEAGPAGDWIVEPVEDGVWEYAQKFCFSWYSWPTALGIISHIIYEFSQVTGSNPYFVYASVGHLAFYCVIFVAVTIVTIIRYCKWPRLFFVMMKHPRQAIRVASGPMALAPIITMWARLSPENTTGPQNLDHGINRPEDAGVS</sequence>
<comment type="caution">
    <text evidence="1">The sequence shown here is derived from an EMBL/GenBank/DDBJ whole genome shotgun (WGS) entry which is preliminary data.</text>
</comment>
<name>A0ACC2JWE1_9PEZI</name>
<keyword evidence="2" id="KW-1185">Reference proteome</keyword>
<evidence type="ECO:0000313" key="2">
    <source>
        <dbReference type="Proteomes" id="UP001153332"/>
    </source>
</evidence>
<organism evidence="1 2">
    <name type="scientific">Lasiodiplodia mahajangana</name>
    <dbReference type="NCBI Taxonomy" id="1108764"/>
    <lineage>
        <taxon>Eukaryota</taxon>
        <taxon>Fungi</taxon>
        <taxon>Dikarya</taxon>
        <taxon>Ascomycota</taxon>
        <taxon>Pezizomycotina</taxon>
        <taxon>Dothideomycetes</taxon>
        <taxon>Dothideomycetes incertae sedis</taxon>
        <taxon>Botryosphaeriales</taxon>
        <taxon>Botryosphaeriaceae</taxon>
        <taxon>Lasiodiplodia</taxon>
    </lineage>
</organism>
<dbReference type="EMBL" id="JAPUUL010000219">
    <property type="protein sequence ID" value="KAJ8131839.1"/>
    <property type="molecule type" value="Genomic_DNA"/>
</dbReference>
<reference evidence="1" key="1">
    <citation type="submission" date="2022-12" db="EMBL/GenBank/DDBJ databases">
        <title>Genome Sequence of Lasiodiplodia mahajangana.</title>
        <authorList>
            <person name="Buettner E."/>
        </authorList>
    </citation>
    <scope>NUCLEOTIDE SEQUENCE</scope>
    <source>
        <strain evidence="1">VT137</strain>
    </source>
</reference>
<gene>
    <name evidence="1" type="ORF">O1611_g1779</name>
</gene>
<accession>A0ACC2JWE1</accession>
<proteinExistence type="predicted"/>
<protein>
    <submittedName>
        <fullName evidence="1">Uncharacterized protein</fullName>
    </submittedName>
</protein>
<evidence type="ECO:0000313" key="1">
    <source>
        <dbReference type="EMBL" id="KAJ8131839.1"/>
    </source>
</evidence>
<dbReference type="Proteomes" id="UP001153332">
    <property type="component" value="Unassembled WGS sequence"/>
</dbReference>